<protein>
    <submittedName>
        <fullName evidence="1">Uncharacterized protein</fullName>
    </submittedName>
</protein>
<gene>
    <name evidence="1" type="ORF">SAMN05444272_4618</name>
</gene>
<dbReference type="EMBL" id="FRBW01000013">
    <property type="protein sequence ID" value="SHN20453.1"/>
    <property type="molecule type" value="Genomic_DNA"/>
</dbReference>
<evidence type="ECO:0000313" key="2">
    <source>
        <dbReference type="Proteomes" id="UP000186002"/>
    </source>
</evidence>
<keyword evidence="2" id="KW-1185">Reference proteome</keyword>
<dbReference type="AlphaFoldDB" id="A0A1M7PSN7"/>
<name>A0A1M7PSN7_9HYPH</name>
<dbReference type="STRING" id="735517.SAMN05444272_4618"/>
<reference evidence="1 2" key="1">
    <citation type="submission" date="2016-11" db="EMBL/GenBank/DDBJ databases">
        <authorList>
            <person name="Jaros S."/>
            <person name="Januszkiewicz K."/>
            <person name="Wedrychowicz H."/>
        </authorList>
    </citation>
    <scope>NUCLEOTIDE SEQUENCE [LARGE SCALE GENOMIC DNA]</scope>
    <source>
        <strain evidence="1 2">DSM 22153</strain>
    </source>
</reference>
<feature type="non-terminal residue" evidence="1">
    <location>
        <position position="1"/>
    </location>
</feature>
<sequence length="83" mass="8844">SQKILVEIIVQADTDAERRAALAGIVEVIGDYLVSEEGSTLSGGCDACEIESVQRLDQSGHGAMQVSGWTLSITALFTSERPY</sequence>
<proteinExistence type="predicted"/>
<dbReference type="RefSeq" id="WP_175558118.1">
    <property type="nucleotide sequence ID" value="NZ_FRBW01000013.1"/>
</dbReference>
<accession>A0A1M7PSN7</accession>
<evidence type="ECO:0000313" key="1">
    <source>
        <dbReference type="EMBL" id="SHN20453.1"/>
    </source>
</evidence>
<dbReference type="Proteomes" id="UP000186002">
    <property type="component" value="Unassembled WGS sequence"/>
</dbReference>
<organism evidence="1 2">
    <name type="scientific">Roseibium suaedae</name>
    <dbReference type="NCBI Taxonomy" id="735517"/>
    <lineage>
        <taxon>Bacteria</taxon>
        <taxon>Pseudomonadati</taxon>
        <taxon>Pseudomonadota</taxon>
        <taxon>Alphaproteobacteria</taxon>
        <taxon>Hyphomicrobiales</taxon>
        <taxon>Stappiaceae</taxon>
        <taxon>Roseibium</taxon>
    </lineage>
</organism>